<dbReference type="Proteomes" id="UP000055136">
    <property type="component" value="Chromosome"/>
</dbReference>
<accession>A0A0S2THJ7</accession>
<keyword evidence="1" id="KW-0732">Signal</keyword>
<organism evidence="2 3">
    <name type="scientific">Candidatus Tenderia electrophaga</name>
    <dbReference type="NCBI Taxonomy" id="1748243"/>
    <lineage>
        <taxon>Bacteria</taxon>
        <taxon>Pseudomonadati</taxon>
        <taxon>Pseudomonadota</taxon>
        <taxon>Gammaproteobacteria</taxon>
        <taxon>Candidatus Tenderiales</taxon>
        <taxon>Candidatus Tenderiaceae</taxon>
        <taxon>Candidatus Tenderia</taxon>
    </lineage>
</organism>
<evidence type="ECO:0000256" key="1">
    <source>
        <dbReference type="SAM" id="SignalP"/>
    </source>
</evidence>
<keyword evidence="3" id="KW-1185">Reference proteome</keyword>
<reference evidence="2" key="1">
    <citation type="submission" date="2015-10" db="EMBL/GenBank/DDBJ databases">
        <title>Description of Candidatus Tenderia electrophaga gen. nov, sp. nov., an Uncultivated Electroautotroph from a Biocathode Enrichment.</title>
        <authorList>
            <person name="Eddie B.J."/>
            <person name="Malanoski A.P."/>
            <person name="Wang Z."/>
            <person name="Hall R.J."/>
            <person name="Oh S.D."/>
            <person name="Heiner C."/>
            <person name="Lin B."/>
            <person name="Strycharz-Glaven S.M."/>
        </authorList>
    </citation>
    <scope>NUCLEOTIDE SEQUENCE [LARGE SCALE GENOMIC DNA]</scope>
    <source>
        <strain evidence="2">NRL1</strain>
    </source>
</reference>
<name>A0A0S2THJ7_9GAMM</name>
<gene>
    <name evidence="2" type="ORF">Tel_16510</name>
</gene>
<evidence type="ECO:0000313" key="2">
    <source>
        <dbReference type="EMBL" id="ALP54624.1"/>
    </source>
</evidence>
<dbReference type="KEGG" id="tee:Tel_16510"/>
<sequence>MALCVAACCGLVVVVTPELSLAALIGPVESSGYLAYYYRSLSEDGGPENTSHQLGGTVNASTFFGEPWLATSHMSLSLTQDSSETSNTGTQASTDSQLITGDFGLNVLPQSRTPFTLQLQVTDSRVDSEGTGFIPITFLGQEYSTMYLGLRQSYLTDNGGRYLANYDYRTWESNRSGEYEDTTLGFEADLRAPRHRLYGRASLTNNEHSIADRQNETLLLDMSHFYYPVRHFRLDSKASYYDYDRSFLDPNASDTRLTNLNIAQVSSNAFWRPTNYPLSVTAGVRVYAMDGSSGSVSGNEVQNVAMNAGLFYHANQNLRFDASFTSLWGEISGVQDDVHTQHVGFLYQTDWMEVAEFMYQAYLDGDVGHRVDVDSDVTDWSMTAGHGLTRTWWPAERTSSTSLRMNLNQALGYSAASGDVALDSGTGVSVDHSITLAFSQRAWGGNSLAQITAADTRTYSELEDSLGATTEVDSEQQLVNLQLSRDQDLGRRSSITGDISLQYVRVRDETASPGSSVAIDEFDTTTSTGRLMFQHYQLLGLPRLQFVSDYRVSKISTEGAIDREDWENRLAYMIGKLETSVSYRLTETDSRNYDLLYFRLMRRF</sequence>
<dbReference type="STRING" id="1748243.Tel_16510"/>
<dbReference type="AlphaFoldDB" id="A0A0S2THJ7"/>
<protein>
    <recommendedName>
        <fullName evidence="4">TIGR03016 family PEP-CTERM system-associated outer membrane protein</fullName>
    </recommendedName>
</protein>
<dbReference type="EMBL" id="CP013099">
    <property type="protein sequence ID" value="ALP54624.1"/>
    <property type="molecule type" value="Genomic_DNA"/>
</dbReference>
<feature type="chain" id="PRO_5006605008" description="TIGR03016 family PEP-CTERM system-associated outer membrane protein" evidence="1">
    <location>
        <begin position="23"/>
        <end position="604"/>
    </location>
</feature>
<evidence type="ECO:0000313" key="3">
    <source>
        <dbReference type="Proteomes" id="UP000055136"/>
    </source>
</evidence>
<evidence type="ECO:0008006" key="4">
    <source>
        <dbReference type="Google" id="ProtNLM"/>
    </source>
</evidence>
<proteinExistence type="predicted"/>
<feature type="signal peptide" evidence="1">
    <location>
        <begin position="1"/>
        <end position="22"/>
    </location>
</feature>